<keyword evidence="3" id="KW-1185">Reference proteome</keyword>
<evidence type="ECO:0000313" key="2">
    <source>
        <dbReference type="EMBL" id="MRX83812.1"/>
    </source>
</evidence>
<protein>
    <submittedName>
        <fullName evidence="2">Transcriptional regulator</fullName>
    </submittedName>
</protein>
<evidence type="ECO:0000259" key="1">
    <source>
        <dbReference type="Pfam" id="PF04993"/>
    </source>
</evidence>
<dbReference type="Pfam" id="PF04993">
    <property type="entry name" value="TfoX_N"/>
    <property type="match status" value="1"/>
</dbReference>
<feature type="domain" description="TfoX N-terminal" evidence="1">
    <location>
        <begin position="13"/>
        <end position="62"/>
    </location>
</feature>
<dbReference type="Proteomes" id="UP000438093">
    <property type="component" value="Unassembled WGS sequence"/>
</dbReference>
<name>A0A6N7RS29_9ACTN</name>
<dbReference type="Gene3D" id="3.30.1460.30">
    <property type="entry name" value="YgaC/TfoX-N like chaperone"/>
    <property type="match status" value="1"/>
</dbReference>
<evidence type="ECO:0000313" key="3">
    <source>
        <dbReference type="Proteomes" id="UP000438093"/>
    </source>
</evidence>
<organism evidence="2 3">
    <name type="scientific">Eggerthella guodeyinii</name>
    <dbReference type="NCBI Taxonomy" id="2690837"/>
    <lineage>
        <taxon>Bacteria</taxon>
        <taxon>Bacillati</taxon>
        <taxon>Actinomycetota</taxon>
        <taxon>Coriobacteriia</taxon>
        <taxon>Eggerthellales</taxon>
        <taxon>Eggerthellaceae</taxon>
        <taxon>Eggerthella</taxon>
    </lineage>
</organism>
<gene>
    <name evidence="2" type="ORF">GJG86_15125</name>
</gene>
<dbReference type="SUPFAM" id="SSF159894">
    <property type="entry name" value="YgaC/TfoX-N like"/>
    <property type="match status" value="1"/>
</dbReference>
<dbReference type="RefSeq" id="WP_154334635.1">
    <property type="nucleotide sequence ID" value="NZ_VTFY01000016.1"/>
</dbReference>
<sequence>MTTSKDYLAYVLDLLAEVPGVSHRAMMGEYLLYAEGKLFGGVYDERLLVKDVPAARGLLRAEAIPYEGAKPMLLVENESPTEAARLVAAMLPELPAPKPRARGIRREDEGMVMLP</sequence>
<accession>A0A6N7RS29</accession>
<dbReference type="AlphaFoldDB" id="A0A6N7RS29"/>
<comment type="caution">
    <text evidence="2">The sequence shown here is derived from an EMBL/GenBank/DDBJ whole genome shotgun (WGS) entry which is preliminary data.</text>
</comment>
<dbReference type="InterPro" id="IPR007076">
    <property type="entry name" value="TfoX_N"/>
</dbReference>
<dbReference type="EMBL" id="VTFY01000016">
    <property type="protein sequence ID" value="MRX83812.1"/>
    <property type="molecule type" value="Genomic_DNA"/>
</dbReference>
<proteinExistence type="predicted"/>
<reference evidence="3" key="1">
    <citation type="submission" date="2019-08" db="EMBL/GenBank/DDBJ databases">
        <title>Arthrobacter sp. nov., isolated from plateau pika and Tibetan wild ass.</title>
        <authorList>
            <person name="Ge Y."/>
        </authorList>
    </citation>
    <scope>NUCLEOTIDE SEQUENCE [LARGE SCALE GENOMIC DNA]</scope>
    <source>
        <strain evidence="3">HF-4214</strain>
    </source>
</reference>